<comment type="caution">
    <text evidence="1">The sequence shown here is derived from an EMBL/GenBank/DDBJ whole genome shotgun (WGS) entry which is preliminary data.</text>
</comment>
<organism evidence="1 2">
    <name type="scientific">Aureimonas flava</name>
    <dbReference type="NCBI Taxonomy" id="2320271"/>
    <lineage>
        <taxon>Bacteria</taxon>
        <taxon>Pseudomonadati</taxon>
        <taxon>Pseudomonadota</taxon>
        <taxon>Alphaproteobacteria</taxon>
        <taxon>Hyphomicrobiales</taxon>
        <taxon>Aurantimonadaceae</taxon>
        <taxon>Aureimonas</taxon>
    </lineage>
</organism>
<dbReference type="EMBL" id="QYRN01000003">
    <property type="protein sequence ID" value="RIY02020.1"/>
    <property type="molecule type" value="Genomic_DNA"/>
</dbReference>
<sequence>MSGFDTTWLDLREPADHAARDHTLLNAARAHLRAGGASALAVDLGSGTGSTLRAFGPDGGTRWRLVDHDPRLLEAASARLAGFGVVERVEADLGALPPAILDGARLVTASALFDLVSRPVVERLAAVLAERRCALYAALNYDGRTNWDPPLEADPEMLAAFNAHQAGDKGLGPALGPGAADALRTTFEGHGYTVRVAPSPWRLGHESEALRDALLDGFAGAVRETGRVERAVLDRWTEARRERPGACHVGHWDVLTLPPGP</sequence>
<keyword evidence="2" id="KW-1185">Reference proteome</keyword>
<keyword evidence="1" id="KW-0489">Methyltransferase</keyword>
<accession>A0A3A1WV80</accession>
<dbReference type="AlphaFoldDB" id="A0A3A1WV80"/>
<dbReference type="GO" id="GO:0032259">
    <property type="term" value="P:methylation"/>
    <property type="evidence" value="ECO:0007669"/>
    <property type="project" value="UniProtKB-KW"/>
</dbReference>
<dbReference type="InterPro" id="IPR029063">
    <property type="entry name" value="SAM-dependent_MTases_sf"/>
</dbReference>
<dbReference type="RefSeq" id="WP_119539157.1">
    <property type="nucleotide sequence ID" value="NZ_QYRN01000003.1"/>
</dbReference>
<gene>
    <name evidence="1" type="ORF">D3218_06840</name>
</gene>
<dbReference type="GO" id="GO:0008168">
    <property type="term" value="F:methyltransferase activity"/>
    <property type="evidence" value="ECO:0007669"/>
    <property type="project" value="UniProtKB-KW"/>
</dbReference>
<dbReference type="SUPFAM" id="SSF53335">
    <property type="entry name" value="S-adenosyl-L-methionine-dependent methyltransferases"/>
    <property type="match status" value="1"/>
</dbReference>
<reference evidence="2" key="1">
    <citation type="submission" date="2018-09" db="EMBL/GenBank/DDBJ databases">
        <authorList>
            <person name="Tuo L."/>
        </authorList>
    </citation>
    <scope>NUCLEOTIDE SEQUENCE [LARGE SCALE GENOMIC DNA]</scope>
    <source>
        <strain evidence="2">M2BS4Y-1</strain>
    </source>
</reference>
<name>A0A3A1WV80_9HYPH</name>
<evidence type="ECO:0000313" key="2">
    <source>
        <dbReference type="Proteomes" id="UP000265750"/>
    </source>
</evidence>
<dbReference type="OrthoDB" id="7273451at2"/>
<evidence type="ECO:0000313" key="1">
    <source>
        <dbReference type="EMBL" id="RIY02020.1"/>
    </source>
</evidence>
<proteinExistence type="predicted"/>
<dbReference type="Proteomes" id="UP000265750">
    <property type="component" value="Unassembled WGS sequence"/>
</dbReference>
<protein>
    <submittedName>
        <fullName evidence="1">Class I SAM-dependent methyltransferase</fullName>
    </submittedName>
</protein>
<keyword evidence="1" id="KW-0808">Transferase</keyword>
<dbReference type="Gene3D" id="3.40.50.150">
    <property type="entry name" value="Vaccinia Virus protein VP39"/>
    <property type="match status" value="1"/>
</dbReference>